<dbReference type="GO" id="GO:0005737">
    <property type="term" value="C:cytoplasm"/>
    <property type="evidence" value="ECO:0007669"/>
    <property type="project" value="TreeGrafter"/>
</dbReference>
<dbReference type="Pfam" id="PF00364">
    <property type="entry name" value="Biotin_lipoyl"/>
    <property type="match status" value="1"/>
</dbReference>
<dbReference type="EMBL" id="JAALDL010000002">
    <property type="protein sequence ID" value="NGN96643.1"/>
    <property type="molecule type" value="Genomic_DNA"/>
</dbReference>
<feature type="domain" description="Lipoyl-binding" evidence="9">
    <location>
        <begin position="1"/>
        <end position="75"/>
    </location>
</feature>
<dbReference type="Gene3D" id="4.10.320.10">
    <property type="entry name" value="E3-binding domain"/>
    <property type="match status" value="2"/>
</dbReference>
<evidence type="ECO:0000259" key="9">
    <source>
        <dbReference type="PROSITE" id="PS50968"/>
    </source>
</evidence>
<dbReference type="InterPro" id="IPR000089">
    <property type="entry name" value="Biotin_lipoyl"/>
</dbReference>
<dbReference type="SUPFAM" id="SSF47005">
    <property type="entry name" value="Peripheral subunit-binding domain of 2-oxo acid dehydrogenase complex"/>
    <property type="match status" value="2"/>
</dbReference>
<sequence>MDIIMPQLGETVAEGEILAWHKAEGDKVKKGDVLFEISTDKVAMEVPAMEEGELTKIIAQVGEVIAVGEPVGEMAVEGEVANPKSTEPASIIDQQVSASADVNKPATEPSSFSKTGHGPLSPAVKYLSREHALDLDEIDGTGSNGRITKRDVQAYLAQQNVGEVPAVDEEALALMSPSVRRLVTEHDVDVSQIQGSGKHGRITKEDVLDYLDNGGKVASQPVTASPPAKAEPQPVSITGEEVAFSFMRKQIARQMSSSKDNAVHVAQGMEISFDEVEAVRQQHKAEFKQKYGASLTPLAFIARAVVKALQAFPHLNGQVSGEKLVVSAPVHLGIAVDLNHKGLVVPVIKDADTMNVSGLARKIAELAKKARENRLTPDEMSGATYTLSNNGGAGTAFTTPIINHPEIAILSIDSISRKPVVVNMNGRESLGIGSVGMVVQSFDHRAVDGAYSGAFLQRVKSLLESHGWQAEL</sequence>
<comment type="cofactor">
    <cofactor evidence="1 7">
        <name>(R)-lipoate</name>
        <dbReference type="ChEBI" id="CHEBI:83088"/>
    </cofactor>
</comment>
<dbReference type="EC" id="2.3.1.-" evidence="7"/>
<comment type="subunit">
    <text evidence="3">Forms a 24-polypeptide structural core with octahedral symmetry.</text>
</comment>
<reference evidence="11 12" key="1">
    <citation type="submission" date="2020-02" db="EMBL/GenBank/DDBJ databases">
        <title>The draft genome of Grimontia sedimenta sp. nov., isolated from benthic sediments near coral reefs south of Kuwait.</title>
        <authorList>
            <person name="Mahmoud H.M."/>
            <person name="Jose L."/>
            <person name="Eapen S."/>
        </authorList>
    </citation>
    <scope>NUCLEOTIDE SEQUENCE [LARGE SCALE GENOMIC DNA]</scope>
    <source>
        <strain evidence="11 12">S25</strain>
    </source>
</reference>
<dbReference type="PANTHER" id="PTHR43178:SF5">
    <property type="entry name" value="LIPOAMIDE ACYLTRANSFERASE COMPONENT OF BRANCHED-CHAIN ALPHA-KETO ACID DEHYDROGENASE COMPLEX, MITOCHONDRIAL"/>
    <property type="match status" value="1"/>
</dbReference>
<comment type="caution">
    <text evidence="11">The sequence shown here is derived from an EMBL/GenBank/DDBJ whole genome shotgun (WGS) entry which is preliminary data.</text>
</comment>
<dbReference type="Pfam" id="PF00198">
    <property type="entry name" value="2-oxoacid_dh"/>
    <property type="match status" value="1"/>
</dbReference>
<comment type="similarity">
    <text evidence="2 7">Belongs to the 2-oxoacid dehydrogenase family.</text>
</comment>
<keyword evidence="5 7" id="KW-0450">Lipoyl</keyword>
<name>A0A6M1R2Z0_9GAMM</name>
<dbReference type="InterPro" id="IPR003016">
    <property type="entry name" value="2-oxoA_DH_lipoyl-BS"/>
</dbReference>
<feature type="domain" description="Peripheral subunit-binding (PSBD)" evidence="10">
    <location>
        <begin position="119"/>
        <end position="156"/>
    </location>
</feature>
<dbReference type="PROSITE" id="PS50968">
    <property type="entry name" value="BIOTINYL_LIPOYL"/>
    <property type="match status" value="1"/>
</dbReference>
<accession>A0A6M1R2Z0</accession>
<evidence type="ECO:0000256" key="2">
    <source>
        <dbReference type="ARBA" id="ARBA00007317"/>
    </source>
</evidence>
<dbReference type="InterPro" id="IPR050743">
    <property type="entry name" value="2-oxoacid_DH_E2_comp"/>
</dbReference>
<evidence type="ECO:0000256" key="3">
    <source>
        <dbReference type="ARBA" id="ARBA00011484"/>
    </source>
</evidence>
<dbReference type="GO" id="GO:0031405">
    <property type="term" value="F:lipoic acid binding"/>
    <property type="evidence" value="ECO:0007669"/>
    <property type="project" value="TreeGrafter"/>
</dbReference>
<protein>
    <recommendedName>
        <fullName evidence="7">Dihydrolipoamide acetyltransferase component of pyruvate dehydrogenase complex</fullName>
        <ecNumber evidence="7">2.3.1.-</ecNumber>
    </recommendedName>
</protein>
<dbReference type="GO" id="GO:0016407">
    <property type="term" value="F:acetyltransferase activity"/>
    <property type="evidence" value="ECO:0007669"/>
    <property type="project" value="TreeGrafter"/>
</dbReference>
<keyword evidence="4 7" id="KW-0808">Transferase</keyword>
<gene>
    <name evidence="11" type="ORF">G5S52_02925</name>
</gene>
<evidence type="ECO:0000256" key="6">
    <source>
        <dbReference type="ARBA" id="ARBA00023315"/>
    </source>
</evidence>
<dbReference type="Gene3D" id="3.30.559.10">
    <property type="entry name" value="Chloramphenicol acetyltransferase-like domain"/>
    <property type="match status" value="1"/>
</dbReference>
<keyword evidence="12" id="KW-1185">Reference proteome</keyword>
<organism evidence="11 12">
    <name type="scientific">Grimontia sedimenti</name>
    <dbReference type="NCBI Taxonomy" id="2711294"/>
    <lineage>
        <taxon>Bacteria</taxon>
        <taxon>Pseudomonadati</taxon>
        <taxon>Pseudomonadota</taxon>
        <taxon>Gammaproteobacteria</taxon>
        <taxon>Vibrionales</taxon>
        <taxon>Vibrionaceae</taxon>
        <taxon>Grimontia</taxon>
    </lineage>
</organism>
<dbReference type="Proteomes" id="UP000473008">
    <property type="component" value="Unassembled WGS sequence"/>
</dbReference>
<dbReference type="RefSeq" id="WP_165011725.1">
    <property type="nucleotide sequence ID" value="NZ_JAALDL010000002.1"/>
</dbReference>
<evidence type="ECO:0000256" key="8">
    <source>
        <dbReference type="SAM" id="MobiDB-lite"/>
    </source>
</evidence>
<dbReference type="PANTHER" id="PTHR43178">
    <property type="entry name" value="DIHYDROLIPOAMIDE ACETYLTRANSFERASE COMPONENT OF PYRUVATE DEHYDROGENASE COMPLEX"/>
    <property type="match status" value="1"/>
</dbReference>
<dbReference type="InterPro" id="IPR023213">
    <property type="entry name" value="CAT-like_dom_sf"/>
</dbReference>
<dbReference type="InterPro" id="IPR001078">
    <property type="entry name" value="2-oxoacid_DH_actylTfrase"/>
</dbReference>
<evidence type="ECO:0000313" key="12">
    <source>
        <dbReference type="Proteomes" id="UP000473008"/>
    </source>
</evidence>
<dbReference type="SUPFAM" id="SSF52777">
    <property type="entry name" value="CoA-dependent acyltransferases"/>
    <property type="match status" value="1"/>
</dbReference>
<evidence type="ECO:0000313" key="11">
    <source>
        <dbReference type="EMBL" id="NGN96643.1"/>
    </source>
</evidence>
<evidence type="ECO:0000259" key="10">
    <source>
        <dbReference type="PROSITE" id="PS51826"/>
    </source>
</evidence>
<dbReference type="CDD" id="cd06849">
    <property type="entry name" value="lipoyl_domain"/>
    <property type="match status" value="1"/>
</dbReference>
<evidence type="ECO:0000256" key="4">
    <source>
        <dbReference type="ARBA" id="ARBA00022679"/>
    </source>
</evidence>
<dbReference type="InterPro" id="IPR011053">
    <property type="entry name" value="Single_hybrid_motif"/>
</dbReference>
<keyword evidence="6 7" id="KW-0012">Acyltransferase</keyword>
<dbReference type="SUPFAM" id="SSF51230">
    <property type="entry name" value="Single hybrid motif"/>
    <property type="match status" value="1"/>
</dbReference>
<dbReference type="InterPro" id="IPR036625">
    <property type="entry name" value="E3-bd_dom_sf"/>
</dbReference>
<dbReference type="InterPro" id="IPR004167">
    <property type="entry name" value="PSBD"/>
</dbReference>
<dbReference type="PROSITE" id="PS00189">
    <property type="entry name" value="LIPOYL"/>
    <property type="match status" value="1"/>
</dbReference>
<feature type="domain" description="Peripheral subunit-binding (PSBD)" evidence="10">
    <location>
        <begin position="174"/>
        <end position="211"/>
    </location>
</feature>
<proteinExistence type="inferred from homology"/>
<evidence type="ECO:0000256" key="7">
    <source>
        <dbReference type="RuleBase" id="RU003423"/>
    </source>
</evidence>
<evidence type="ECO:0000256" key="5">
    <source>
        <dbReference type="ARBA" id="ARBA00022823"/>
    </source>
</evidence>
<dbReference type="Pfam" id="PF02817">
    <property type="entry name" value="E3_binding"/>
    <property type="match status" value="2"/>
</dbReference>
<dbReference type="AlphaFoldDB" id="A0A6M1R2Z0"/>
<dbReference type="Gene3D" id="2.40.50.100">
    <property type="match status" value="1"/>
</dbReference>
<evidence type="ECO:0000256" key="1">
    <source>
        <dbReference type="ARBA" id="ARBA00001938"/>
    </source>
</evidence>
<feature type="region of interest" description="Disordered" evidence="8">
    <location>
        <begin position="96"/>
        <end position="119"/>
    </location>
</feature>
<dbReference type="PROSITE" id="PS51826">
    <property type="entry name" value="PSBD"/>
    <property type="match status" value="2"/>
</dbReference>